<keyword evidence="3" id="KW-1185">Reference proteome</keyword>
<name>A0A0J7K0P6_LASNI</name>
<feature type="compositionally biased region" description="Low complexity" evidence="1">
    <location>
        <begin position="351"/>
        <end position="362"/>
    </location>
</feature>
<feature type="compositionally biased region" description="Low complexity" evidence="1">
    <location>
        <begin position="140"/>
        <end position="150"/>
    </location>
</feature>
<comment type="caution">
    <text evidence="2">The sequence shown here is derived from an EMBL/GenBank/DDBJ whole genome shotgun (WGS) entry which is preliminary data.</text>
</comment>
<feature type="compositionally biased region" description="Polar residues" evidence="1">
    <location>
        <begin position="333"/>
        <end position="343"/>
    </location>
</feature>
<feature type="region of interest" description="Disordered" evidence="1">
    <location>
        <begin position="251"/>
        <end position="275"/>
    </location>
</feature>
<feature type="compositionally biased region" description="Low complexity" evidence="1">
    <location>
        <begin position="262"/>
        <end position="275"/>
    </location>
</feature>
<organism evidence="2 3">
    <name type="scientific">Lasius niger</name>
    <name type="common">Black garden ant</name>
    <dbReference type="NCBI Taxonomy" id="67767"/>
    <lineage>
        <taxon>Eukaryota</taxon>
        <taxon>Metazoa</taxon>
        <taxon>Ecdysozoa</taxon>
        <taxon>Arthropoda</taxon>
        <taxon>Hexapoda</taxon>
        <taxon>Insecta</taxon>
        <taxon>Pterygota</taxon>
        <taxon>Neoptera</taxon>
        <taxon>Endopterygota</taxon>
        <taxon>Hymenoptera</taxon>
        <taxon>Apocrita</taxon>
        <taxon>Aculeata</taxon>
        <taxon>Formicoidea</taxon>
        <taxon>Formicidae</taxon>
        <taxon>Formicinae</taxon>
        <taxon>Lasius</taxon>
        <taxon>Lasius</taxon>
    </lineage>
</organism>
<feature type="region of interest" description="Disordered" evidence="1">
    <location>
        <begin position="310"/>
        <end position="383"/>
    </location>
</feature>
<accession>A0A0J7K0P6</accession>
<feature type="region of interest" description="Disordered" evidence="1">
    <location>
        <begin position="133"/>
        <end position="185"/>
    </location>
</feature>
<dbReference type="EMBL" id="LBMM01017661">
    <property type="protein sequence ID" value="KMQ84003.1"/>
    <property type="molecule type" value="Genomic_DNA"/>
</dbReference>
<feature type="compositionally biased region" description="Basic residues" evidence="1">
    <location>
        <begin position="151"/>
        <end position="171"/>
    </location>
</feature>
<proteinExistence type="predicted"/>
<evidence type="ECO:0000256" key="1">
    <source>
        <dbReference type="SAM" id="MobiDB-lite"/>
    </source>
</evidence>
<dbReference type="OrthoDB" id="6358449at2759"/>
<dbReference type="STRING" id="67767.A0A0J7K0P6"/>
<evidence type="ECO:0000313" key="2">
    <source>
        <dbReference type="EMBL" id="KMQ84003.1"/>
    </source>
</evidence>
<gene>
    <name evidence="2" type="ORF">RF55_18613</name>
</gene>
<feature type="compositionally biased region" description="Basic and acidic residues" evidence="1">
    <location>
        <begin position="321"/>
        <end position="332"/>
    </location>
</feature>
<protein>
    <submittedName>
        <fullName evidence="2">Pou class transcription factor 1-like protein</fullName>
    </submittedName>
</protein>
<dbReference type="AlphaFoldDB" id="A0A0J7K0P6"/>
<dbReference type="PaxDb" id="67767-A0A0J7K0P6"/>
<evidence type="ECO:0000313" key="3">
    <source>
        <dbReference type="Proteomes" id="UP000036403"/>
    </source>
</evidence>
<dbReference type="Proteomes" id="UP000036403">
    <property type="component" value="Unassembled WGS sequence"/>
</dbReference>
<reference evidence="2 3" key="1">
    <citation type="submission" date="2015-04" db="EMBL/GenBank/DDBJ databases">
        <title>Lasius niger genome sequencing.</title>
        <authorList>
            <person name="Konorov E.A."/>
            <person name="Nikitin M.A."/>
            <person name="Kirill M.V."/>
            <person name="Chang P."/>
        </authorList>
    </citation>
    <scope>NUCLEOTIDE SEQUENCE [LARGE SCALE GENOMIC DNA]</scope>
    <source>
        <tissue evidence="2">Whole</tissue>
    </source>
</reference>
<sequence length="383" mass="41735">MVDSHLTVLRSRDRTPWDDAFVIKVKIVLTQITATISVRTFRCVEDRCGSFVDSGIQQVTTLDLAALAAYGGVSGPRVAVAGTGVLALPGLIPDKGLSSPGGQSKPKSAGLAGLDSEAVRRWVAEATRTVRQVPPSLVVPASSPQQQQQQQHHRQPQHHHQQQQQHHSAHRQRQEPSPPSVGISSFVLPASMTQTPSMHLLENNNLVEVAIAQQQQSQQQSQQQQLTQKQKQTSPTNNNTIEAWRSIQGGHQWWSPPASVHQEQQQQPSIAQVSQSPSLVAGSVCGQMQRHHPQVQSEIDQPLDFSVGSLQQQRLHSRVRTMHERHQGRMHDNNNGTASSQKSIRGDVSRRSYSPSEASISSSEDEGVSTGGSPSGPLRGASE</sequence>